<keyword evidence="3" id="KW-1185">Reference proteome</keyword>
<evidence type="ECO:0000313" key="3">
    <source>
        <dbReference type="Proteomes" id="UP001233999"/>
    </source>
</evidence>
<feature type="non-terminal residue" evidence="2">
    <location>
        <position position="105"/>
    </location>
</feature>
<evidence type="ECO:0000313" key="2">
    <source>
        <dbReference type="EMBL" id="KAJ9584068.1"/>
    </source>
</evidence>
<organism evidence="2 3">
    <name type="scientific">Diploptera punctata</name>
    <name type="common">Pacific beetle cockroach</name>
    <dbReference type="NCBI Taxonomy" id="6984"/>
    <lineage>
        <taxon>Eukaryota</taxon>
        <taxon>Metazoa</taxon>
        <taxon>Ecdysozoa</taxon>
        <taxon>Arthropoda</taxon>
        <taxon>Hexapoda</taxon>
        <taxon>Insecta</taxon>
        <taxon>Pterygota</taxon>
        <taxon>Neoptera</taxon>
        <taxon>Polyneoptera</taxon>
        <taxon>Dictyoptera</taxon>
        <taxon>Blattodea</taxon>
        <taxon>Blaberoidea</taxon>
        <taxon>Blaberidae</taxon>
        <taxon>Diplopterinae</taxon>
        <taxon>Diploptera</taxon>
    </lineage>
</organism>
<feature type="non-terminal residue" evidence="2">
    <location>
        <position position="1"/>
    </location>
</feature>
<reference evidence="2" key="2">
    <citation type="submission" date="2023-05" db="EMBL/GenBank/DDBJ databases">
        <authorList>
            <person name="Fouks B."/>
        </authorList>
    </citation>
    <scope>NUCLEOTIDE SEQUENCE</scope>
    <source>
        <strain evidence="2">Stay&amp;Tobe</strain>
        <tissue evidence="2">Testes</tissue>
    </source>
</reference>
<gene>
    <name evidence="2" type="ORF">L9F63_021585</name>
</gene>
<sequence length="105" mass="12196">LLIFVVLATLWKSMYVIRSGLLFHLNEALVLNAFHNSNPNISKLGVFNREIKLLHKFIIYLFIVKFGIFVCLYLYIQGPWWSELMPSFMAYCLPLLVKLALSVES</sequence>
<dbReference type="Proteomes" id="UP001233999">
    <property type="component" value="Unassembled WGS sequence"/>
</dbReference>
<keyword evidence="1" id="KW-0472">Membrane</keyword>
<protein>
    <submittedName>
        <fullName evidence="2">Uncharacterized protein</fullName>
    </submittedName>
</protein>
<accession>A0AAD8EBC7</accession>
<keyword evidence="1" id="KW-0812">Transmembrane</keyword>
<proteinExistence type="predicted"/>
<comment type="caution">
    <text evidence="2">The sequence shown here is derived from an EMBL/GenBank/DDBJ whole genome shotgun (WGS) entry which is preliminary data.</text>
</comment>
<keyword evidence="1" id="KW-1133">Transmembrane helix</keyword>
<dbReference type="AlphaFoldDB" id="A0AAD8EBC7"/>
<name>A0AAD8EBC7_DIPPU</name>
<evidence type="ECO:0000256" key="1">
    <source>
        <dbReference type="SAM" id="Phobius"/>
    </source>
</evidence>
<dbReference type="EMBL" id="JASPKZ010007474">
    <property type="protein sequence ID" value="KAJ9584068.1"/>
    <property type="molecule type" value="Genomic_DNA"/>
</dbReference>
<feature type="transmembrane region" description="Helical" evidence="1">
    <location>
        <begin position="57"/>
        <end position="76"/>
    </location>
</feature>
<reference evidence="2" key="1">
    <citation type="journal article" date="2023" name="IScience">
        <title>Live-bearing cockroach genome reveals convergent evolutionary mechanisms linked to viviparity in insects and beyond.</title>
        <authorList>
            <person name="Fouks B."/>
            <person name="Harrison M.C."/>
            <person name="Mikhailova A.A."/>
            <person name="Marchal E."/>
            <person name="English S."/>
            <person name="Carruthers M."/>
            <person name="Jennings E.C."/>
            <person name="Chiamaka E.L."/>
            <person name="Frigard R.A."/>
            <person name="Pippel M."/>
            <person name="Attardo G.M."/>
            <person name="Benoit J.B."/>
            <person name="Bornberg-Bauer E."/>
            <person name="Tobe S.S."/>
        </authorList>
    </citation>
    <scope>NUCLEOTIDE SEQUENCE</scope>
    <source>
        <strain evidence="2">Stay&amp;Tobe</strain>
    </source>
</reference>